<dbReference type="PROSITE" id="PS50297">
    <property type="entry name" value="ANK_REP_REGION"/>
    <property type="match status" value="4"/>
</dbReference>
<dbReference type="PANTHER" id="PTHR24198">
    <property type="entry name" value="ANKYRIN REPEAT AND PROTEIN KINASE DOMAIN-CONTAINING PROTEIN"/>
    <property type="match status" value="1"/>
</dbReference>
<name>A0A267FVG3_9PLAT</name>
<dbReference type="Gene3D" id="1.25.40.20">
    <property type="entry name" value="Ankyrin repeat-containing domain"/>
    <property type="match status" value="3"/>
</dbReference>
<evidence type="ECO:0000256" key="1">
    <source>
        <dbReference type="ARBA" id="ARBA00022737"/>
    </source>
</evidence>
<feature type="repeat" description="ANK" evidence="3">
    <location>
        <begin position="225"/>
        <end position="249"/>
    </location>
</feature>
<dbReference type="SUPFAM" id="SSF48403">
    <property type="entry name" value="Ankyrin repeat"/>
    <property type="match status" value="2"/>
</dbReference>
<reference evidence="4 5" key="1">
    <citation type="submission" date="2017-06" db="EMBL/GenBank/DDBJ databases">
        <title>A platform for efficient transgenesis in Macrostomum lignano, a flatworm model organism for stem cell research.</title>
        <authorList>
            <person name="Berezikov E."/>
        </authorList>
    </citation>
    <scope>NUCLEOTIDE SEQUENCE [LARGE SCALE GENOMIC DNA]</scope>
    <source>
        <strain evidence="4">DV1</strain>
        <tissue evidence="4">Whole organism</tissue>
    </source>
</reference>
<feature type="repeat" description="ANK" evidence="3">
    <location>
        <begin position="159"/>
        <end position="191"/>
    </location>
</feature>
<evidence type="ECO:0000256" key="2">
    <source>
        <dbReference type="ARBA" id="ARBA00023043"/>
    </source>
</evidence>
<organism evidence="4 5">
    <name type="scientific">Macrostomum lignano</name>
    <dbReference type="NCBI Taxonomy" id="282301"/>
    <lineage>
        <taxon>Eukaryota</taxon>
        <taxon>Metazoa</taxon>
        <taxon>Spiralia</taxon>
        <taxon>Lophotrochozoa</taxon>
        <taxon>Platyhelminthes</taxon>
        <taxon>Rhabditophora</taxon>
        <taxon>Macrostomorpha</taxon>
        <taxon>Macrostomida</taxon>
        <taxon>Macrostomidae</taxon>
        <taxon>Macrostomum</taxon>
    </lineage>
</organism>
<dbReference type="Pfam" id="PF12796">
    <property type="entry name" value="Ank_2"/>
    <property type="match status" value="1"/>
</dbReference>
<proteinExistence type="predicted"/>
<comment type="caution">
    <text evidence="4">The sequence shown here is derived from an EMBL/GenBank/DDBJ whole genome shotgun (WGS) entry which is preliminary data.</text>
</comment>
<sequence length="713" mass="76466">QEPSAAKRRCCGHSCPDCEQEKMNPHALRAELLGYVSIGSVAKIEELLGSRQQQPALPAETLNAAFLLSCRLGRVKAAEALKDHVTPNARTPDGMTGLMLAARQDNSELLRLLLARDADAQLADMSGRNALHWATIEGKLNNVRLLLDHGVAMNEVDRCGCTALMYAVQLNRPNLVHLLVKSGADTHRPNRYRETPLGLACRFGYHNVVPRLLPYVRHPDLPDQFGQTPLMVACQHNHRAIVAQLLEHGQVDVNAQANPSSSTNFATIPTAPTQPTVAGSVAADPASSTPLAHACRNRSIELARMLLERGAQPTEACLVLASLADSAELIDALAKSGAPVGACRQALEAACRMGRPAACRKLLELGAPVTPSEAAAPAGVNGGLQRCQSSLSVACQAAPSPDALACACALLALRPAEISPAEPLYESPAAPLSSNSNSNRCRPPALLLLAGQVDGAVEQLARLAADCRPDLPAALTGPELAAELASSDRWPLPMLVACYKLLMHGGPFLPKEDPELKGRCYADLVRAYLLRQPNRSADALLQDCPPRLAVAALRHPAVLEAALQERAQLLPSLLAVCCPLHLPLPGCQLDPLAFCLLTEDLESALLLLLAGASPAYLWRCHQLQQWPAAVVEARRAKDSVAERLDAVWSAPFSLRHLARTAARRVLTPPQPLRTESDWLRLKVPLSGDAKLRMSLLFDPVFADMFALLQAIAY</sequence>
<dbReference type="InterPro" id="IPR036770">
    <property type="entry name" value="Ankyrin_rpt-contain_sf"/>
</dbReference>
<gene>
    <name evidence="4" type="ORF">BOX15_Mlig021776g2</name>
</gene>
<protein>
    <submittedName>
        <fullName evidence="4">Uncharacterized protein</fullName>
    </submittedName>
</protein>
<dbReference type="EMBL" id="NIVC01000757">
    <property type="protein sequence ID" value="PAA77224.1"/>
    <property type="molecule type" value="Genomic_DNA"/>
</dbReference>
<dbReference type="OrthoDB" id="5406014at2759"/>
<keyword evidence="5" id="KW-1185">Reference proteome</keyword>
<accession>A0A267FVG3</accession>
<evidence type="ECO:0000313" key="5">
    <source>
        <dbReference type="Proteomes" id="UP000215902"/>
    </source>
</evidence>
<feature type="non-terminal residue" evidence="4">
    <location>
        <position position="1"/>
    </location>
</feature>
<feature type="repeat" description="ANK" evidence="3">
    <location>
        <begin position="126"/>
        <end position="158"/>
    </location>
</feature>
<keyword evidence="1" id="KW-0677">Repeat</keyword>
<dbReference type="Pfam" id="PF00023">
    <property type="entry name" value="Ank"/>
    <property type="match status" value="1"/>
</dbReference>
<evidence type="ECO:0000256" key="3">
    <source>
        <dbReference type="PROSITE-ProRule" id="PRU00023"/>
    </source>
</evidence>
<dbReference type="AlphaFoldDB" id="A0A267FVG3"/>
<evidence type="ECO:0000313" key="4">
    <source>
        <dbReference type="EMBL" id="PAA77224.1"/>
    </source>
</evidence>
<keyword evidence="2 3" id="KW-0040">ANK repeat</keyword>
<dbReference type="InterPro" id="IPR002110">
    <property type="entry name" value="Ankyrin_rpt"/>
</dbReference>
<dbReference type="PROSITE" id="PS50088">
    <property type="entry name" value="ANK_REPEAT"/>
    <property type="match status" value="4"/>
</dbReference>
<feature type="repeat" description="ANK" evidence="3">
    <location>
        <begin position="93"/>
        <end position="125"/>
    </location>
</feature>
<dbReference type="SMART" id="SM00248">
    <property type="entry name" value="ANK"/>
    <property type="match status" value="8"/>
</dbReference>
<dbReference type="STRING" id="282301.A0A267FVG3"/>
<dbReference type="Proteomes" id="UP000215902">
    <property type="component" value="Unassembled WGS sequence"/>
</dbReference>
<dbReference type="PANTHER" id="PTHR24198:SF165">
    <property type="entry name" value="ANKYRIN REPEAT-CONTAINING PROTEIN-RELATED"/>
    <property type="match status" value="1"/>
</dbReference>